<dbReference type="GO" id="GO:0032259">
    <property type="term" value="P:methylation"/>
    <property type="evidence" value="ECO:0007669"/>
    <property type="project" value="UniProtKB-KW"/>
</dbReference>
<dbReference type="RefSeq" id="WP_323439063.1">
    <property type="nucleotide sequence ID" value="NZ_JAYFUH010000248.1"/>
</dbReference>
<reference evidence="8 9" key="1">
    <citation type="submission" date="2023-12" db="EMBL/GenBank/DDBJ databases">
        <title>Stenotrophomonas guangdongensis sp. nov., isolated from wilted pepper plants (Capsicum annuum).</title>
        <authorList>
            <person name="Qiu M."/>
            <person name="Li Y."/>
            <person name="Liu Q."/>
            <person name="Zhang X."/>
            <person name="Huang Y."/>
            <person name="Guo R."/>
            <person name="Hu M."/>
            <person name="Zhou J."/>
            <person name="Zhou X."/>
        </authorList>
    </citation>
    <scope>NUCLEOTIDE SEQUENCE [LARGE SCALE GENOMIC DNA]</scope>
    <source>
        <strain evidence="8 9">MH1</strain>
    </source>
</reference>
<keyword evidence="4" id="KW-0808">Transferase</keyword>
<keyword evidence="5" id="KW-0777">Teichoic acid biosynthesis</keyword>
<dbReference type="Pfam" id="PF04464">
    <property type="entry name" value="Glyphos_transf"/>
    <property type="match status" value="1"/>
</dbReference>
<keyword evidence="9" id="KW-1185">Reference proteome</keyword>
<protein>
    <submittedName>
        <fullName evidence="8">FkbM family methyltransferase</fullName>
    </submittedName>
</protein>
<gene>
    <name evidence="8" type="ORF">VA603_12695</name>
</gene>
<sequence length="836" mass="93727">MLPVFHIHALAGEGRDLWLHLQPAPRGISALRLRRRDGKRCVPLDILLEGDAARSRLPGPALLEDTPQRWDVQIEVGNTGQFQQLIGTTADGADRHFFCDAVQAHGLSAYLSDSASSLALFTAPLEQHAMTVEAENLRAAFPSLLEQLPLQEDLVLFESFFGRAYAGNPRYIYEALRRMRPDLRCVWAYNGDEQIPGNPQRVIRGSAEYLRLLAQAKYRVNNILFTAHGRKPQTRYLQTWHGTPLKRLGYDITVTGPEVEARDNLYRESRAWTLLLSENRYSSDVLRRAFRYDGPILEAGYPVADPLVAPVSAREDTLARLALPSGHRFVLYAPTWRDSQQVGHWQFDFDLQLDLVKVAAALAPDQILLLRGHHLVSTGLQELTLPANVRDVSQVDDASELCAIADVLITDYSSIFFDYATTGRPILFYCYDLEHYAEQVRGFYLDMAQDLPGPIARSTEELVALLADLPAVQATHADRYAAFRERFCALNDGSAAERVVDAFFGPFPSRSRFLSDLVALAGNGPAEDDARLRGLIQRYLADAEAISTLLYERLSPPEQERFLVWFLKRWAGIDRVAPGELAHYLAEVDRIRAEPRPPITIGDGQYVLQDLRPQGHDFRLASYAWALSIHDILFDQYQSEDFRVRPGEVIIDAGGFIGDTAVLFCAKTGNDCQVHAFELLDENIALFEHNLHLNGVADRVVLNKRALSDHSDGSLLIRQARLQGATSVGAGDGPGERIATITLDDYVAQHGLQRVDLIKMDIEGSEIPALLGAVQTIRRFRPKLALCLYHKWDDVLTIPRFIAGLGIPYRFNFKWVQLPQGWEAVLLAQPCEEARP</sequence>
<feature type="domain" description="Methyltransferase FkbM" evidence="7">
    <location>
        <begin position="652"/>
        <end position="787"/>
    </location>
</feature>
<keyword evidence="8" id="KW-0489">Methyltransferase</keyword>
<evidence type="ECO:0000256" key="1">
    <source>
        <dbReference type="ARBA" id="ARBA00004202"/>
    </source>
</evidence>
<dbReference type="Gene3D" id="3.40.50.12580">
    <property type="match status" value="1"/>
</dbReference>
<accession>A0ABU5V8M5</accession>
<name>A0ABU5V8M5_9GAMM</name>
<evidence type="ECO:0000256" key="4">
    <source>
        <dbReference type="ARBA" id="ARBA00022679"/>
    </source>
</evidence>
<evidence type="ECO:0000256" key="2">
    <source>
        <dbReference type="ARBA" id="ARBA00010488"/>
    </source>
</evidence>
<keyword evidence="6" id="KW-0472">Membrane</keyword>
<dbReference type="Gene3D" id="3.40.50.150">
    <property type="entry name" value="Vaccinia Virus protein VP39"/>
    <property type="match status" value="1"/>
</dbReference>
<evidence type="ECO:0000259" key="7">
    <source>
        <dbReference type="Pfam" id="PF05050"/>
    </source>
</evidence>
<dbReference type="SUPFAM" id="SSF53756">
    <property type="entry name" value="UDP-Glycosyltransferase/glycogen phosphorylase"/>
    <property type="match status" value="1"/>
</dbReference>
<evidence type="ECO:0000313" key="9">
    <source>
        <dbReference type="Proteomes" id="UP001301653"/>
    </source>
</evidence>
<comment type="similarity">
    <text evidence="2">Belongs to the CDP-glycerol glycerophosphotransferase family.</text>
</comment>
<dbReference type="InterPro" id="IPR043149">
    <property type="entry name" value="TagF_N"/>
</dbReference>
<dbReference type="PANTHER" id="PTHR37316:SF3">
    <property type="entry name" value="TEICHOIC ACID GLYCEROL-PHOSPHATE TRANSFERASE"/>
    <property type="match status" value="1"/>
</dbReference>
<evidence type="ECO:0000256" key="3">
    <source>
        <dbReference type="ARBA" id="ARBA00022475"/>
    </source>
</evidence>
<keyword evidence="3" id="KW-1003">Cell membrane</keyword>
<evidence type="ECO:0000313" key="8">
    <source>
        <dbReference type="EMBL" id="MEA5668400.1"/>
    </source>
</evidence>
<dbReference type="InterPro" id="IPR007554">
    <property type="entry name" value="Glycerophosphate_synth"/>
</dbReference>
<organism evidence="8 9">
    <name type="scientific">Stenotrophomonas capsici</name>
    <dbReference type="NCBI Taxonomy" id="3110230"/>
    <lineage>
        <taxon>Bacteria</taxon>
        <taxon>Pseudomonadati</taxon>
        <taxon>Pseudomonadota</taxon>
        <taxon>Gammaproteobacteria</taxon>
        <taxon>Lysobacterales</taxon>
        <taxon>Lysobacteraceae</taxon>
        <taxon>Stenotrophomonas</taxon>
    </lineage>
</organism>
<dbReference type="Gene3D" id="3.40.50.11820">
    <property type="match status" value="1"/>
</dbReference>
<dbReference type="InterPro" id="IPR051612">
    <property type="entry name" value="Teichoic_Acid_Biosynth"/>
</dbReference>
<dbReference type="EMBL" id="JAYFUH010000248">
    <property type="protein sequence ID" value="MEA5668400.1"/>
    <property type="molecule type" value="Genomic_DNA"/>
</dbReference>
<dbReference type="InterPro" id="IPR043148">
    <property type="entry name" value="TagF_C"/>
</dbReference>
<dbReference type="InterPro" id="IPR006342">
    <property type="entry name" value="FkbM_mtfrase"/>
</dbReference>
<dbReference type="Proteomes" id="UP001301653">
    <property type="component" value="Unassembled WGS sequence"/>
</dbReference>
<dbReference type="InterPro" id="IPR029063">
    <property type="entry name" value="SAM-dependent_MTases_sf"/>
</dbReference>
<comment type="caution">
    <text evidence="8">The sequence shown here is derived from an EMBL/GenBank/DDBJ whole genome shotgun (WGS) entry which is preliminary data.</text>
</comment>
<evidence type="ECO:0000256" key="5">
    <source>
        <dbReference type="ARBA" id="ARBA00022944"/>
    </source>
</evidence>
<dbReference type="PANTHER" id="PTHR37316">
    <property type="entry name" value="TEICHOIC ACID GLYCEROL-PHOSPHATE PRIMASE"/>
    <property type="match status" value="1"/>
</dbReference>
<dbReference type="SUPFAM" id="SSF53335">
    <property type="entry name" value="S-adenosyl-L-methionine-dependent methyltransferases"/>
    <property type="match status" value="1"/>
</dbReference>
<evidence type="ECO:0000256" key="6">
    <source>
        <dbReference type="ARBA" id="ARBA00023136"/>
    </source>
</evidence>
<dbReference type="Pfam" id="PF05050">
    <property type="entry name" value="Methyltransf_21"/>
    <property type="match status" value="1"/>
</dbReference>
<comment type="subcellular location">
    <subcellularLocation>
        <location evidence="1">Cell membrane</location>
        <topology evidence="1">Peripheral membrane protein</topology>
    </subcellularLocation>
</comment>
<proteinExistence type="inferred from homology"/>
<dbReference type="GO" id="GO:0008168">
    <property type="term" value="F:methyltransferase activity"/>
    <property type="evidence" value="ECO:0007669"/>
    <property type="project" value="UniProtKB-KW"/>
</dbReference>
<dbReference type="NCBIfam" id="TIGR01444">
    <property type="entry name" value="fkbM_fam"/>
    <property type="match status" value="1"/>
</dbReference>